<evidence type="ECO:0000313" key="4">
    <source>
        <dbReference type="Proteomes" id="UP000620366"/>
    </source>
</evidence>
<dbReference type="AlphaFoldDB" id="A0A926DHS7"/>
<feature type="region of interest" description="Disordered" evidence="2">
    <location>
        <begin position="59"/>
        <end position="107"/>
    </location>
</feature>
<feature type="compositionally biased region" description="Low complexity" evidence="2">
    <location>
        <begin position="33"/>
        <end position="44"/>
    </location>
</feature>
<comment type="caution">
    <text evidence="3">The sequence shown here is derived from an EMBL/GenBank/DDBJ whole genome shotgun (WGS) entry which is preliminary data.</text>
</comment>
<proteinExistence type="predicted"/>
<name>A0A926DHS7_9FIRM</name>
<evidence type="ECO:0000256" key="1">
    <source>
        <dbReference type="SAM" id="Coils"/>
    </source>
</evidence>
<evidence type="ECO:0000313" key="3">
    <source>
        <dbReference type="EMBL" id="MBC8537315.1"/>
    </source>
</evidence>
<reference evidence="3" key="1">
    <citation type="submission" date="2020-08" db="EMBL/GenBank/DDBJ databases">
        <title>Genome public.</title>
        <authorList>
            <person name="Liu C."/>
            <person name="Sun Q."/>
        </authorList>
    </citation>
    <scope>NUCLEOTIDE SEQUENCE</scope>
    <source>
        <strain evidence="3">BX7</strain>
    </source>
</reference>
<keyword evidence="4" id="KW-1185">Reference proteome</keyword>
<feature type="coiled-coil region" evidence="1">
    <location>
        <begin position="182"/>
        <end position="213"/>
    </location>
</feature>
<sequence>MPYDADETIVYNSKTGRWETMTGKPVNMPPEMTAKQTASTAASAAGSAANAVVAALGGNNKAESASEKSKSKATGTLSLSQKPLGMDIPKLTQTPASTKTPSRQTNNPLLKDFAAKDFSVKSDIRASIYDDPTEVGLAKMAHENYLTMEQIDKGIGDLKEYVKDNKPQRSYGILSHPEKLPYYSLESDAKKLENEYNAERRALERERQAILAAITHESNPYAEQFKPHGTTYVESLSDEGELESVRERNREQHDLYYWNQNLDGQINTLNAALSYYNTRNLEFAANGEQGYYDTSGLVAQIDDLKLQKDKNLKQMTMWIPR</sequence>
<accession>A0A926DHS7</accession>
<organism evidence="3 4">
    <name type="scientific">Feifania hominis</name>
    <dbReference type="NCBI Taxonomy" id="2763660"/>
    <lineage>
        <taxon>Bacteria</taxon>
        <taxon>Bacillati</taxon>
        <taxon>Bacillota</taxon>
        <taxon>Clostridia</taxon>
        <taxon>Eubacteriales</taxon>
        <taxon>Feifaniaceae</taxon>
        <taxon>Feifania</taxon>
    </lineage>
</organism>
<protein>
    <submittedName>
        <fullName evidence="3">Uncharacterized protein</fullName>
    </submittedName>
</protein>
<feature type="compositionally biased region" description="Polar residues" evidence="2">
    <location>
        <begin position="91"/>
        <end position="107"/>
    </location>
</feature>
<feature type="region of interest" description="Disordered" evidence="2">
    <location>
        <begin position="19"/>
        <end position="44"/>
    </location>
</feature>
<evidence type="ECO:0000256" key="2">
    <source>
        <dbReference type="SAM" id="MobiDB-lite"/>
    </source>
</evidence>
<gene>
    <name evidence="3" type="ORF">H8695_11530</name>
</gene>
<dbReference type="RefSeq" id="WP_249301871.1">
    <property type="nucleotide sequence ID" value="NZ_JACRSP010000012.1"/>
</dbReference>
<dbReference type="Proteomes" id="UP000620366">
    <property type="component" value="Unassembled WGS sequence"/>
</dbReference>
<keyword evidence="1" id="KW-0175">Coiled coil</keyword>
<dbReference type="EMBL" id="JACRSP010000012">
    <property type="protein sequence ID" value="MBC8537315.1"/>
    <property type="molecule type" value="Genomic_DNA"/>
</dbReference>